<gene>
    <name evidence="1" type="ORF">LCGC14_2029900</name>
</gene>
<reference evidence="1" key="1">
    <citation type="journal article" date="2015" name="Nature">
        <title>Complex archaea that bridge the gap between prokaryotes and eukaryotes.</title>
        <authorList>
            <person name="Spang A."/>
            <person name="Saw J.H."/>
            <person name="Jorgensen S.L."/>
            <person name="Zaremba-Niedzwiedzka K."/>
            <person name="Martijn J."/>
            <person name="Lind A.E."/>
            <person name="van Eijk R."/>
            <person name="Schleper C."/>
            <person name="Guy L."/>
            <person name="Ettema T.J."/>
        </authorList>
    </citation>
    <scope>NUCLEOTIDE SEQUENCE</scope>
</reference>
<comment type="caution">
    <text evidence="1">The sequence shown here is derived from an EMBL/GenBank/DDBJ whole genome shotgun (WGS) entry which is preliminary data.</text>
</comment>
<organism evidence="1">
    <name type="scientific">marine sediment metagenome</name>
    <dbReference type="NCBI Taxonomy" id="412755"/>
    <lineage>
        <taxon>unclassified sequences</taxon>
        <taxon>metagenomes</taxon>
        <taxon>ecological metagenomes</taxon>
    </lineage>
</organism>
<dbReference type="AlphaFoldDB" id="A0A0F9EV08"/>
<proteinExistence type="predicted"/>
<evidence type="ECO:0000313" key="1">
    <source>
        <dbReference type="EMBL" id="KKL77938.1"/>
    </source>
</evidence>
<sequence>MLLLMLTTIYIPLYMLQKKEEIASFNRALEHDQQNEKV</sequence>
<dbReference type="EMBL" id="LAZR01023606">
    <property type="protein sequence ID" value="KKL77938.1"/>
    <property type="molecule type" value="Genomic_DNA"/>
</dbReference>
<name>A0A0F9EV08_9ZZZZ</name>
<protein>
    <submittedName>
        <fullName evidence="1">Uncharacterized protein</fullName>
    </submittedName>
</protein>
<accession>A0A0F9EV08</accession>